<name>A0A9J7N233_BRAFL</name>
<feature type="compositionally biased region" description="Acidic residues" evidence="2">
    <location>
        <begin position="13"/>
        <end position="23"/>
    </location>
</feature>
<feature type="region of interest" description="Disordered" evidence="2">
    <location>
        <begin position="1"/>
        <end position="76"/>
    </location>
</feature>
<dbReference type="OrthoDB" id="10010517at2759"/>
<feature type="region of interest" description="Disordered" evidence="2">
    <location>
        <begin position="91"/>
        <end position="152"/>
    </location>
</feature>
<dbReference type="GeneID" id="118425465"/>
<dbReference type="InterPro" id="IPR051951">
    <property type="entry name" value="UNC-93_regulatory"/>
</dbReference>
<feature type="transmembrane region" description="Helical" evidence="3">
    <location>
        <begin position="293"/>
        <end position="311"/>
    </location>
</feature>
<dbReference type="InterPro" id="IPR036259">
    <property type="entry name" value="MFS_trans_sf"/>
</dbReference>
<evidence type="ECO:0000313" key="5">
    <source>
        <dbReference type="RefSeq" id="XP_035690197.1"/>
    </source>
</evidence>
<comment type="similarity">
    <text evidence="1">Belongs to the unc-93 family.</text>
</comment>
<evidence type="ECO:0000256" key="2">
    <source>
        <dbReference type="SAM" id="MobiDB-lite"/>
    </source>
</evidence>
<accession>A0A9J7N233</accession>
<keyword evidence="4" id="KW-1185">Reference proteome</keyword>
<keyword evidence="3" id="KW-0472">Membrane</keyword>
<feature type="transmembrane region" description="Helical" evidence="3">
    <location>
        <begin position="256"/>
        <end position="281"/>
    </location>
</feature>
<dbReference type="PANTHER" id="PTHR19444:SF11">
    <property type="entry name" value="UNC93-LIKE PROTEIN"/>
    <property type="match status" value="1"/>
</dbReference>
<dbReference type="RefSeq" id="XP_035690197.1">
    <property type="nucleotide sequence ID" value="XM_035834304.1"/>
</dbReference>
<feature type="compositionally biased region" description="Acidic residues" evidence="2">
    <location>
        <begin position="133"/>
        <end position="147"/>
    </location>
</feature>
<feature type="compositionally biased region" description="Basic and acidic residues" evidence="2">
    <location>
        <begin position="24"/>
        <end position="42"/>
    </location>
</feature>
<protein>
    <submittedName>
        <fullName evidence="5">Uncharacterized protein LOC118425465</fullName>
    </submittedName>
</protein>
<gene>
    <name evidence="5" type="primary">LOC118425465</name>
</gene>
<dbReference type="PANTHER" id="PTHR19444">
    <property type="entry name" value="UNC-93 RELATED"/>
    <property type="match status" value="1"/>
</dbReference>
<dbReference type="SUPFAM" id="SSF103473">
    <property type="entry name" value="MFS general substrate transporter"/>
    <property type="match status" value="1"/>
</dbReference>
<proteinExistence type="inferred from homology"/>
<evidence type="ECO:0000256" key="3">
    <source>
        <dbReference type="SAM" id="Phobius"/>
    </source>
</evidence>
<reference evidence="5" key="2">
    <citation type="submission" date="2025-08" db="UniProtKB">
        <authorList>
            <consortium name="RefSeq"/>
        </authorList>
    </citation>
    <scope>IDENTIFICATION</scope>
    <source>
        <strain evidence="5">S238N-H82</strain>
        <tissue evidence="5">Testes</tissue>
    </source>
</reference>
<evidence type="ECO:0000256" key="1">
    <source>
        <dbReference type="ARBA" id="ARBA00009172"/>
    </source>
</evidence>
<evidence type="ECO:0000313" key="4">
    <source>
        <dbReference type="Proteomes" id="UP000001554"/>
    </source>
</evidence>
<dbReference type="KEGG" id="bfo:118425465"/>
<dbReference type="Proteomes" id="UP000001554">
    <property type="component" value="Chromosome 11"/>
</dbReference>
<sequence>MDLGDLIINAERQEEEEAGEQEEQERHLPNGHVLQHDHRRPQADGNGPADLILAEPDEEEEAGQERHLANGHLRLQHDQRDAEDIHVGLEAEGGYQNGDPPAVPAEGGYQNGDPPAVPGEGGYQNGDPPAVPEEGEEDGEQQEPVNEEEVKRKEEQRKCKRLYISIWGVSLGFMLVYACHHGVLNMERILNEAKGRGHDTTSMLLGFGAASCFFAVIPVKWIGAKWVSFLGLGFITIFTALYYMPDSQYTQSVAGALAGLATGPVWASQGRLVTLTAIRYGRLTDTVAHQDTFICRFTGIFFFLFQMAPVWENLAFSLQFVFRNDTMDVYSLREQIGNLTCG</sequence>
<feature type="transmembrane region" description="Helical" evidence="3">
    <location>
        <begin position="203"/>
        <end position="219"/>
    </location>
</feature>
<reference evidence="4" key="1">
    <citation type="journal article" date="2020" name="Nat. Ecol. Evol.">
        <title>Deeply conserved synteny resolves early events in vertebrate evolution.</title>
        <authorList>
            <person name="Simakov O."/>
            <person name="Marletaz F."/>
            <person name="Yue J.X."/>
            <person name="O'Connell B."/>
            <person name="Jenkins J."/>
            <person name="Brandt A."/>
            <person name="Calef R."/>
            <person name="Tung C.H."/>
            <person name="Huang T.K."/>
            <person name="Schmutz J."/>
            <person name="Satoh N."/>
            <person name="Yu J.K."/>
            <person name="Putnam N.H."/>
            <person name="Green R.E."/>
            <person name="Rokhsar D.S."/>
        </authorList>
    </citation>
    <scope>NUCLEOTIDE SEQUENCE [LARGE SCALE GENOMIC DNA]</scope>
    <source>
        <strain evidence="4">S238N-H82</strain>
    </source>
</reference>
<organism evidence="4 5">
    <name type="scientific">Branchiostoma floridae</name>
    <name type="common">Florida lancelet</name>
    <name type="synonym">Amphioxus</name>
    <dbReference type="NCBI Taxonomy" id="7739"/>
    <lineage>
        <taxon>Eukaryota</taxon>
        <taxon>Metazoa</taxon>
        <taxon>Chordata</taxon>
        <taxon>Cephalochordata</taxon>
        <taxon>Leptocardii</taxon>
        <taxon>Amphioxiformes</taxon>
        <taxon>Branchiostomatidae</taxon>
        <taxon>Branchiostoma</taxon>
    </lineage>
</organism>
<feature type="transmembrane region" description="Helical" evidence="3">
    <location>
        <begin position="162"/>
        <end position="183"/>
    </location>
</feature>
<dbReference type="AlphaFoldDB" id="A0A9J7N233"/>
<keyword evidence="3" id="KW-0812">Transmembrane</keyword>
<feature type="transmembrane region" description="Helical" evidence="3">
    <location>
        <begin position="226"/>
        <end position="244"/>
    </location>
</feature>
<keyword evidence="3" id="KW-1133">Transmembrane helix</keyword>